<dbReference type="InterPro" id="IPR036036">
    <property type="entry name" value="SOCS_box-like_dom_sf"/>
</dbReference>
<keyword evidence="2" id="KW-0734">Signal transduction inhibitor</keyword>
<evidence type="ECO:0000256" key="1">
    <source>
        <dbReference type="ARBA" id="ARBA00022604"/>
    </source>
</evidence>
<evidence type="ECO:0000313" key="10">
    <source>
        <dbReference type="Proteomes" id="UP000837857"/>
    </source>
</evidence>
<dbReference type="PANTHER" id="PTHR10155:SF5">
    <property type="entry name" value="SUPPRESSOR OF CYTOKINE SIGNALING 7"/>
    <property type="match status" value="1"/>
</dbReference>
<evidence type="ECO:0008006" key="11">
    <source>
        <dbReference type="Google" id="ProtNLM"/>
    </source>
</evidence>
<feature type="domain" description="SOCS box" evidence="8">
    <location>
        <begin position="644"/>
        <end position="694"/>
    </location>
</feature>
<dbReference type="InterPro" id="IPR037346">
    <property type="entry name" value="SOCS7_SOCS"/>
</dbReference>
<dbReference type="PANTHER" id="PTHR10155">
    <property type="entry name" value="PHOSPHATIDYLINOSITOL 3-KINASE REGULATORY SUBUNIT"/>
    <property type="match status" value="1"/>
</dbReference>
<dbReference type="SMART" id="SM00252">
    <property type="entry name" value="SH2"/>
    <property type="match status" value="1"/>
</dbReference>
<dbReference type="PROSITE" id="PS50001">
    <property type="entry name" value="SH2"/>
    <property type="match status" value="1"/>
</dbReference>
<reference evidence="9" key="1">
    <citation type="submission" date="2022-03" db="EMBL/GenBank/DDBJ databases">
        <authorList>
            <person name="Martin H S."/>
        </authorList>
    </citation>
    <scope>NUCLEOTIDE SEQUENCE</scope>
</reference>
<evidence type="ECO:0000256" key="5">
    <source>
        <dbReference type="PROSITE-ProRule" id="PRU00191"/>
    </source>
</evidence>
<evidence type="ECO:0000259" key="8">
    <source>
        <dbReference type="PROSITE" id="PS50225"/>
    </source>
</evidence>
<accession>A0ABN8HNZ7</accession>
<dbReference type="InterPro" id="IPR035866">
    <property type="entry name" value="SOCS7_SH2"/>
</dbReference>
<dbReference type="InterPro" id="IPR000980">
    <property type="entry name" value="SH2"/>
</dbReference>
<feature type="compositionally biased region" description="Basic and acidic residues" evidence="6">
    <location>
        <begin position="432"/>
        <end position="442"/>
    </location>
</feature>
<name>A0ABN8HNZ7_9NEOP</name>
<dbReference type="Gene3D" id="3.30.505.10">
    <property type="entry name" value="SH2 domain"/>
    <property type="match status" value="1"/>
</dbReference>
<evidence type="ECO:0000313" key="9">
    <source>
        <dbReference type="EMBL" id="CAH2034566.1"/>
    </source>
</evidence>
<proteinExistence type="predicted"/>
<dbReference type="CDD" id="cd03741">
    <property type="entry name" value="SOCS_SOCS7"/>
    <property type="match status" value="1"/>
</dbReference>
<evidence type="ECO:0000256" key="6">
    <source>
        <dbReference type="SAM" id="MobiDB-lite"/>
    </source>
</evidence>
<feature type="region of interest" description="Disordered" evidence="6">
    <location>
        <begin position="259"/>
        <end position="335"/>
    </location>
</feature>
<feature type="compositionally biased region" description="Basic and acidic residues" evidence="6">
    <location>
        <begin position="298"/>
        <end position="312"/>
    </location>
</feature>
<keyword evidence="4 5" id="KW-0727">SH2 domain</keyword>
<evidence type="ECO:0000256" key="2">
    <source>
        <dbReference type="ARBA" id="ARBA00022700"/>
    </source>
</evidence>
<feature type="region of interest" description="Disordered" evidence="6">
    <location>
        <begin position="1"/>
        <end position="44"/>
    </location>
</feature>
<dbReference type="InterPro" id="IPR001496">
    <property type="entry name" value="SOCS_box"/>
</dbReference>
<feature type="region of interest" description="Disordered" evidence="6">
    <location>
        <begin position="432"/>
        <end position="451"/>
    </location>
</feature>
<keyword evidence="3" id="KW-0833">Ubl conjugation pathway</keyword>
<evidence type="ECO:0000259" key="7">
    <source>
        <dbReference type="PROSITE" id="PS50001"/>
    </source>
</evidence>
<feature type="non-terminal residue" evidence="9">
    <location>
        <position position="1"/>
    </location>
</feature>
<dbReference type="EMBL" id="OW152813">
    <property type="protein sequence ID" value="CAH2034566.1"/>
    <property type="molecule type" value="Genomic_DNA"/>
</dbReference>
<keyword evidence="10" id="KW-1185">Reference proteome</keyword>
<gene>
    <name evidence="9" type="ORF">IPOD504_LOCUS189</name>
</gene>
<dbReference type="PROSITE" id="PS50225">
    <property type="entry name" value="SOCS"/>
    <property type="match status" value="1"/>
</dbReference>
<dbReference type="Proteomes" id="UP000837857">
    <property type="component" value="Chromosome 1"/>
</dbReference>
<feature type="compositionally biased region" description="Basic residues" evidence="6">
    <location>
        <begin position="267"/>
        <end position="283"/>
    </location>
</feature>
<feature type="domain" description="SH2" evidence="7">
    <location>
        <begin position="544"/>
        <end position="649"/>
    </location>
</feature>
<feature type="compositionally biased region" description="Basic residues" evidence="6">
    <location>
        <begin position="34"/>
        <end position="44"/>
    </location>
</feature>
<dbReference type="Pfam" id="PF07525">
    <property type="entry name" value="SOCS_box"/>
    <property type="match status" value="1"/>
</dbReference>
<evidence type="ECO:0000256" key="4">
    <source>
        <dbReference type="ARBA" id="ARBA00022999"/>
    </source>
</evidence>
<dbReference type="CDD" id="cd10388">
    <property type="entry name" value="SH2_SOCS7"/>
    <property type="match status" value="1"/>
</dbReference>
<dbReference type="SUPFAM" id="SSF55550">
    <property type="entry name" value="SH2 domain"/>
    <property type="match status" value="1"/>
</dbReference>
<keyword evidence="1" id="KW-0341">Growth regulation</keyword>
<dbReference type="InterPro" id="IPR036860">
    <property type="entry name" value="SH2_dom_sf"/>
</dbReference>
<dbReference type="Pfam" id="PF00017">
    <property type="entry name" value="SH2"/>
    <property type="match status" value="1"/>
</dbReference>
<dbReference type="SMART" id="SM00969">
    <property type="entry name" value="SOCS_box"/>
    <property type="match status" value="1"/>
</dbReference>
<dbReference type="SUPFAM" id="SSF158235">
    <property type="entry name" value="SOCS box-like"/>
    <property type="match status" value="1"/>
</dbReference>
<dbReference type="SMART" id="SM00253">
    <property type="entry name" value="SOCS"/>
    <property type="match status" value="1"/>
</dbReference>
<evidence type="ECO:0000256" key="3">
    <source>
        <dbReference type="ARBA" id="ARBA00022786"/>
    </source>
</evidence>
<feature type="region of interest" description="Disordered" evidence="6">
    <location>
        <begin position="507"/>
        <end position="528"/>
    </location>
</feature>
<sequence>MPRTRRNRVNCVSATNEPRNCPGGRSRRSDERTRGRRDAHKSARRARLVVTLRPSSCAANVMYRYVSHEIIDDKASQLVRPNFEYNRLLPEESYVAYGADHFVISDRPRCADDPVDPTNLNRSVALYVPALRPTNAPPTGIKPGGIEVGMYRRHVSPIYPRKLKPETLYDRRQGLNHCFASSRLLHLSPCRTTRPSSRSSLSSRLSSSHNSLCTQFQADDSNFITQAISHDTLSAKTSTITDMYNVPFDSDIYAVPIDMVRPSHSTTRGKPKKSTRPNRRRGKSTPQNIGGSSFAPLERSHRPKDPSRQKDVKTKRHSLPSSSCKRNNTDTDNDSLHLTLREMRKYLHTLYSSSSDSECRSTINKRGTGVATNVGVHVRHGNKREGNHAAFLKEANELTRTAEANNNHRSTNKNSVALSVNDKQHKESAIEFAEAERSDRGGKKTPNAKPKMSPVRILSMNLKQSFCNLFRWRRSGSEEAAAVGAGAASGPVGPVTRPPQAAVRRALPPLPTSPRAVHHRRHGQDDDAATDFATSIQKVKDYPWYWGPLSVEAAEKILSNEPDGSFIVRDSSDDHYIFTLTFKLNGLRHVRIEHDQGNFCFGGCTMFKAQTIVEFIENAVETSRSGRYLFFLNLRPVLGPVRVQLLYPVSRFKRVQSLQHSCRFVILKHVRRDLVNSLPLPRRLLDYLNATHYYSELLADI</sequence>
<organism evidence="9 10">
    <name type="scientific">Iphiclides podalirius</name>
    <name type="common">scarce swallowtail</name>
    <dbReference type="NCBI Taxonomy" id="110791"/>
    <lineage>
        <taxon>Eukaryota</taxon>
        <taxon>Metazoa</taxon>
        <taxon>Ecdysozoa</taxon>
        <taxon>Arthropoda</taxon>
        <taxon>Hexapoda</taxon>
        <taxon>Insecta</taxon>
        <taxon>Pterygota</taxon>
        <taxon>Neoptera</taxon>
        <taxon>Endopterygota</taxon>
        <taxon>Lepidoptera</taxon>
        <taxon>Glossata</taxon>
        <taxon>Ditrysia</taxon>
        <taxon>Papilionoidea</taxon>
        <taxon>Papilionidae</taxon>
        <taxon>Papilioninae</taxon>
        <taxon>Iphiclides</taxon>
    </lineage>
</organism>
<protein>
    <recommendedName>
        <fullName evidence="11">Suppressor of cytokine signaling 7</fullName>
    </recommendedName>
</protein>